<evidence type="ECO:0000313" key="2">
    <source>
        <dbReference type="EMBL" id="CAI9590681.1"/>
    </source>
</evidence>
<reference evidence="2" key="1">
    <citation type="submission" date="2023-05" db="EMBL/GenBank/DDBJ databases">
        <authorList>
            <person name="Stuckert A."/>
        </authorList>
    </citation>
    <scope>NUCLEOTIDE SEQUENCE</scope>
</reference>
<sequence>MTRDCRQYRDDQERPADRDDQRLRTAGDDRDCRQYRR</sequence>
<evidence type="ECO:0000256" key="1">
    <source>
        <dbReference type="SAM" id="MobiDB-lite"/>
    </source>
</evidence>
<keyword evidence="3" id="KW-1185">Reference proteome</keyword>
<feature type="region of interest" description="Disordered" evidence="1">
    <location>
        <begin position="1"/>
        <end position="37"/>
    </location>
</feature>
<organism evidence="2 3">
    <name type="scientific">Staurois parvus</name>
    <dbReference type="NCBI Taxonomy" id="386267"/>
    <lineage>
        <taxon>Eukaryota</taxon>
        <taxon>Metazoa</taxon>
        <taxon>Chordata</taxon>
        <taxon>Craniata</taxon>
        <taxon>Vertebrata</taxon>
        <taxon>Euteleostomi</taxon>
        <taxon>Amphibia</taxon>
        <taxon>Batrachia</taxon>
        <taxon>Anura</taxon>
        <taxon>Neobatrachia</taxon>
        <taxon>Ranoidea</taxon>
        <taxon>Ranidae</taxon>
        <taxon>Staurois</taxon>
    </lineage>
</organism>
<gene>
    <name evidence="2" type="ORF">SPARVUS_LOCUS11076598</name>
</gene>
<accession>A0ABN9F0T9</accession>
<protein>
    <submittedName>
        <fullName evidence="2">Uncharacterized protein</fullName>
    </submittedName>
</protein>
<proteinExistence type="predicted"/>
<comment type="caution">
    <text evidence="2">The sequence shown here is derived from an EMBL/GenBank/DDBJ whole genome shotgun (WGS) entry which is preliminary data.</text>
</comment>
<dbReference type="Proteomes" id="UP001162483">
    <property type="component" value="Unassembled WGS sequence"/>
</dbReference>
<name>A0ABN9F0T9_9NEOB</name>
<evidence type="ECO:0000313" key="3">
    <source>
        <dbReference type="Proteomes" id="UP001162483"/>
    </source>
</evidence>
<dbReference type="EMBL" id="CATNWA010016190">
    <property type="protein sequence ID" value="CAI9590681.1"/>
    <property type="molecule type" value="Genomic_DNA"/>
</dbReference>